<name>A0A6P6J441_CARAU</name>
<dbReference type="OrthoDB" id="8961033at2759"/>
<keyword evidence="2" id="KW-1185">Reference proteome</keyword>
<organism evidence="2 3">
    <name type="scientific">Carassius auratus</name>
    <name type="common">Goldfish</name>
    <dbReference type="NCBI Taxonomy" id="7957"/>
    <lineage>
        <taxon>Eukaryota</taxon>
        <taxon>Metazoa</taxon>
        <taxon>Chordata</taxon>
        <taxon>Craniata</taxon>
        <taxon>Vertebrata</taxon>
        <taxon>Euteleostomi</taxon>
        <taxon>Actinopterygii</taxon>
        <taxon>Neopterygii</taxon>
        <taxon>Teleostei</taxon>
        <taxon>Ostariophysi</taxon>
        <taxon>Cypriniformes</taxon>
        <taxon>Cyprinidae</taxon>
        <taxon>Cyprininae</taxon>
        <taxon>Carassius</taxon>
    </lineage>
</organism>
<evidence type="ECO:0000313" key="3">
    <source>
        <dbReference type="RefSeq" id="XP_026054936.1"/>
    </source>
</evidence>
<proteinExistence type="predicted"/>
<feature type="region of interest" description="Disordered" evidence="1">
    <location>
        <begin position="196"/>
        <end position="236"/>
    </location>
</feature>
<evidence type="ECO:0000313" key="2">
    <source>
        <dbReference type="Proteomes" id="UP000515129"/>
    </source>
</evidence>
<dbReference type="PANTHER" id="PTHR38706">
    <property type="entry name" value="SI:CH211-198C19.1-RELATED"/>
    <property type="match status" value="1"/>
</dbReference>
<dbReference type="GeneID" id="113040913"/>
<sequence length="249" mass="28751">MVETLNEVVHLRDSGFGRPWPRHGLRLLYWFANECISFDKKNKMFSKCHPAEGDFGFHYFENRYDQYLNKLLPDEKFPYYVVGNLNSPGSEDLPDYVSEDKYTDEHDSNTDRIIVSLHGGKRFHQVYVTQHQDRSNYDPDATHRISRGLLKIIRSMSLEDFLMKMGYHSYIQYVPPTPDINDRPQSPDRVRPDLTAVSVSSSDSSERESPTTQTSVIRIQIDDDDPPAQNPSGNLTSTTGFCERFCTIL</sequence>
<dbReference type="KEGG" id="caua:113040913"/>
<dbReference type="Proteomes" id="UP000515129">
    <property type="component" value="Chromosome 1"/>
</dbReference>
<reference evidence="3" key="1">
    <citation type="submission" date="2025-08" db="UniProtKB">
        <authorList>
            <consortium name="RefSeq"/>
        </authorList>
    </citation>
    <scope>IDENTIFICATION</scope>
    <source>
        <strain evidence="3">Wakin</strain>
        <tissue evidence="3">Muscle</tissue>
    </source>
</reference>
<accession>A0A6P6J441</accession>
<dbReference type="AlphaFoldDB" id="A0A6P6J441"/>
<dbReference type="RefSeq" id="XP_026054936.1">
    <property type="nucleotide sequence ID" value="XM_026199151.1"/>
</dbReference>
<dbReference type="PANTHER" id="PTHR38706:SF2">
    <property type="match status" value="1"/>
</dbReference>
<gene>
    <name evidence="3" type="primary">LOC113040913</name>
</gene>
<evidence type="ECO:0000256" key="1">
    <source>
        <dbReference type="SAM" id="MobiDB-lite"/>
    </source>
</evidence>
<protein>
    <submittedName>
        <fullName evidence="3">Uncharacterized protein LOC113040913</fullName>
    </submittedName>
</protein>